<dbReference type="OrthoDB" id="1682876at2759"/>
<feature type="compositionally biased region" description="Low complexity" evidence="1">
    <location>
        <begin position="80"/>
        <end position="126"/>
    </location>
</feature>
<reference evidence="2 3" key="1">
    <citation type="submission" date="2018-04" db="EMBL/GenBank/DDBJ databases">
        <title>WGS assembly of Panicum hallii var. hallii HAL2.</title>
        <authorList>
            <person name="Lovell J."/>
            <person name="Jenkins J."/>
            <person name="Lowry D."/>
            <person name="Mamidi S."/>
            <person name="Sreedasyam A."/>
            <person name="Weng X."/>
            <person name="Barry K."/>
            <person name="Bonette J."/>
            <person name="Campitelli B."/>
            <person name="Daum C."/>
            <person name="Gordon S."/>
            <person name="Gould B."/>
            <person name="Lipzen A."/>
            <person name="MacQueen A."/>
            <person name="Palacio-Mejia J."/>
            <person name="Plott C."/>
            <person name="Shakirov E."/>
            <person name="Shu S."/>
            <person name="Yoshinaga Y."/>
            <person name="Zane M."/>
            <person name="Rokhsar D."/>
            <person name="Grimwood J."/>
            <person name="Schmutz J."/>
            <person name="Juenger T."/>
        </authorList>
    </citation>
    <scope>NUCLEOTIDE SEQUENCE [LARGE SCALE GENOMIC DNA]</scope>
    <source>
        <strain evidence="3">cv. HAL2</strain>
    </source>
</reference>
<dbReference type="Pfam" id="PF05553">
    <property type="entry name" value="DUF761"/>
    <property type="match status" value="1"/>
</dbReference>
<feature type="region of interest" description="Disordered" evidence="1">
    <location>
        <begin position="64"/>
        <end position="133"/>
    </location>
</feature>
<accession>A0A2T7D822</accession>
<protein>
    <submittedName>
        <fullName evidence="2">Uncharacterized protein</fullName>
    </submittedName>
</protein>
<name>A0A2T7D822_9POAL</name>
<proteinExistence type="predicted"/>
<organism evidence="2 3">
    <name type="scientific">Panicum hallii var. hallii</name>
    <dbReference type="NCBI Taxonomy" id="1504633"/>
    <lineage>
        <taxon>Eukaryota</taxon>
        <taxon>Viridiplantae</taxon>
        <taxon>Streptophyta</taxon>
        <taxon>Embryophyta</taxon>
        <taxon>Tracheophyta</taxon>
        <taxon>Spermatophyta</taxon>
        <taxon>Magnoliopsida</taxon>
        <taxon>Liliopsida</taxon>
        <taxon>Poales</taxon>
        <taxon>Poaceae</taxon>
        <taxon>PACMAD clade</taxon>
        <taxon>Panicoideae</taxon>
        <taxon>Panicodae</taxon>
        <taxon>Paniceae</taxon>
        <taxon>Panicinae</taxon>
        <taxon>Panicum</taxon>
        <taxon>Panicum sect. Panicum</taxon>
    </lineage>
</organism>
<dbReference type="PANTHER" id="PTHR33098:SF112">
    <property type="entry name" value="COTTON FIBER PROTEIN"/>
    <property type="match status" value="1"/>
</dbReference>
<sequence>MTVPGALPPSTEEEEAVAACRSKKRSSILGTLREAIRKVRFLLSSGATRWMLLARAAPRRGLSFGSRPPGLLDVEGSIVSPASSSSSRTSRSASLGTATTRSLSLASSAAAASPEAASSGGSPASSGGDSDVDRRADLFISNFRRHLEMERQVSLQLRYVRLNSWDRTPSPSSG</sequence>
<dbReference type="Proteomes" id="UP000244336">
    <property type="component" value="Chromosome 6"/>
</dbReference>
<dbReference type="Gramene" id="PUZ51722">
    <property type="protein sequence ID" value="PUZ51722"/>
    <property type="gene ID" value="GQ55_6G211500"/>
</dbReference>
<gene>
    <name evidence="2" type="ORF">GQ55_6G211500</name>
</gene>
<dbReference type="EMBL" id="CM009754">
    <property type="protein sequence ID" value="PUZ51722.1"/>
    <property type="molecule type" value="Genomic_DNA"/>
</dbReference>
<dbReference type="InterPro" id="IPR008480">
    <property type="entry name" value="DUF761_pln"/>
</dbReference>
<keyword evidence="3" id="KW-1185">Reference proteome</keyword>
<evidence type="ECO:0000313" key="3">
    <source>
        <dbReference type="Proteomes" id="UP000244336"/>
    </source>
</evidence>
<evidence type="ECO:0000256" key="1">
    <source>
        <dbReference type="SAM" id="MobiDB-lite"/>
    </source>
</evidence>
<dbReference type="PANTHER" id="PTHR33098">
    <property type="entry name" value="COTTON FIBER (DUF761)"/>
    <property type="match status" value="1"/>
</dbReference>
<evidence type="ECO:0000313" key="2">
    <source>
        <dbReference type="EMBL" id="PUZ51722.1"/>
    </source>
</evidence>
<dbReference type="AlphaFoldDB" id="A0A2T7D822"/>